<feature type="compositionally biased region" description="Basic and acidic residues" evidence="1">
    <location>
        <begin position="10"/>
        <end position="36"/>
    </location>
</feature>
<evidence type="ECO:0000256" key="1">
    <source>
        <dbReference type="SAM" id="MobiDB-lite"/>
    </source>
</evidence>
<dbReference type="EMBL" id="KM573794">
    <property type="protein sequence ID" value="AIY31280.1"/>
    <property type="molecule type" value="Genomic_RNA"/>
</dbReference>
<dbReference type="Gene3D" id="1.20.140.120">
    <property type="match status" value="2"/>
</dbReference>
<evidence type="ECO:0000313" key="2">
    <source>
        <dbReference type="EMBL" id="AIY31280.1"/>
    </source>
</evidence>
<protein>
    <submittedName>
        <fullName evidence="2">Capsid protein</fullName>
    </submittedName>
</protein>
<proteinExistence type="predicted"/>
<reference evidence="2" key="1">
    <citation type="journal article" date="2014" name="Virology">
        <title>Metagenomic analysis of viromes of dromedary camel fecal samples reveals large number and high diversity of circoviruses and picobirnaviruses.</title>
        <authorList>
            <person name="Woo P.C.Y."/>
            <person name="Lau S.K.P."/>
            <person name="Teng J.L.L."/>
            <person name="Tsang A.K.L."/>
            <person name="Joseph M."/>
            <person name="Wong E.Y.M."/>
            <person name="Tang Y."/>
            <person name="Sivakumar S."/>
            <person name="Bai R."/>
            <person name="Wernery R."/>
            <person name="Wernery U."/>
            <person name="Yuen K.-Y."/>
        </authorList>
    </citation>
    <scope>NUCLEOTIDE SEQUENCE</scope>
    <source>
        <strain evidence="2">C3899</strain>
    </source>
</reference>
<dbReference type="InterPro" id="IPR049178">
    <property type="entry name" value="CP_picobirnavirus_sf"/>
</dbReference>
<sequence length="532" mass="58748">MTSNQIKRQQLAEEQRHNRVTESETKRSNVAKETEAKKRRRADTAIGAINAASGAAKAISSLNDPQWYNYNPQVTKDVANVAIQPLGASNKRVGSFVRTLPGICTIDVVLGPGSTYQDAISAPVNIAARNIYSYVRHMNSGASNYEAPDLMMYLLCVGEAYAMHAELRRVYGLMRNVDATNKYVGMNLVKALGYDYNDFAGNMADVRAYINMYGLRLSALKIPAQMDYFKKLYSMFSNVFKDGESSYEQLYAYRPYGFHTPSESSFYADLKMERYNGRYVAGTKVGWADTRKYAEKLLTNLLVSEDINIMSGDVNKAFGSEVFTAPIVDEGYSVEPIYDELSLAQFANTPFWYQDGNSAFNSLNVVQNDGTITYGVLLSATGDSRTLGRFHGADQMVRMFGVENTPENVMEIMAHGMAVEDLGNSDTGAIYLAAGGLCIALNGNIWSIEDTTGELSSISFKDISARVLTPEEVGVAQMAYFNYCPQVVVLSNNDSFSYVTLAPSSRQAMVDINNIKAMTQAAMLSLFHVPFN</sequence>
<feature type="region of interest" description="Disordered" evidence="1">
    <location>
        <begin position="1"/>
        <end position="42"/>
    </location>
</feature>
<organism evidence="2">
    <name type="scientific">Dromedary picobirnavirus</name>
    <dbReference type="NCBI Taxonomy" id="1574421"/>
    <lineage>
        <taxon>Viruses</taxon>
        <taxon>Riboviria</taxon>
        <taxon>Orthornavirae</taxon>
        <taxon>Pisuviricota</taxon>
        <taxon>Duplopiviricetes</taxon>
        <taxon>Durnavirales</taxon>
        <taxon>Picobirnaviridae</taxon>
        <taxon>Orthopicobirnavirus</taxon>
    </lineage>
</organism>
<name>A0A0A1EJB1_9VIRU</name>
<dbReference type="InterPro" id="IPR048835">
    <property type="entry name" value="CP_picobirnavirus"/>
</dbReference>
<dbReference type="Pfam" id="PF20816">
    <property type="entry name" value="PBV_CP"/>
    <property type="match status" value="1"/>
</dbReference>
<accession>A0A0A1EJB1</accession>